<evidence type="ECO:0000256" key="1">
    <source>
        <dbReference type="ARBA" id="ARBA00023002"/>
    </source>
</evidence>
<dbReference type="Pfam" id="PF03446">
    <property type="entry name" value="NAD_binding_2"/>
    <property type="match status" value="1"/>
</dbReference>
<keyword evidence="1" id="KW-0560">Oxidoreductase</keyword>
<feature type="non-terminal residue" evidence="4">
    <location>
        <position position="104"/>
    </location>
</feature>
<organism evidence="4">
    <name type="scientific">marine metagenome</name>
    <dbReference type="NCBI Taxonomy" id="408172"/>
    <lineage>
        <taxon>unclassified sequences</taxon>
        <taxon>metagenomes</taxon>
        <taxon>ecological metagenomes</taxon>
    </lineage>
</organism>
<proteinExistence type="predicted"/>
<dbReference type="PANTHER" id="PTHR22981:SF7">
    <property type="entry name" value="3-HYDROXYISOBUTYRATE DEHYDROGENASE, MITOCHONDRIAL"/>
    <property type="match status" value="1"/>
</dbReference>
<dbReference type="InterPro" id="IPR036291">
    <property type="entry name" value="NAD(P)-bd_dom_sf"/>
</dbReference>
<evidence type="ECO:0000313" key="4">
    <source>
        <dbReference type="EMBL" id="SVD50732.1"/>
    </source>
</evidence>
<dbReference type="Gene3D" id="3.40.50.720">
    <property type="entry name" value="NAD(P)-binding Rossmann-like Domain"/>
    <property type="match status" value="1"/>
</dbReference>
<sequence>MSERIGFVGVGRMGANMARRLKETGHNVTVVYDVNVELANTLAQELGCSHESDLRQVIKKSDIIITVVTDDKAMRGIFSGTGSLLTRCKDRLFINCATVSPAIH</sequence>
<dbReference type="SUPFAM" id="SSF51735">
    <property type="entry name" value="NAD(P)-binding Rossmann-fold domains"/>
    <property type="match status" value="1"/>
</dbReference>
<evidence type="ECO:0000256" key="2">
    <source>
        <dbReference type="ARBA" id="ARBA00023027"/>
    </source>
</evidence>
<accession>A0A382VW28</accession>
<gene>
    <name evidence="4" type="ORF">METZ01_LOCUS403586</name>
</gene>
<evidence type="ECO:0000259" key="3">
    <source>
        <dbReference type="Pfam" id="PF03446"/>
    </source>
</evidence>
<keyword evidence="2" id="KW-0520">NAD</keyword>
<dbReference type="AlphaFoldDB" id="A0A382VW28"/>
<name>A0A382VW28_9ZZZZ</name>
<dbReference type="EMBL" id="UINC01155086">
    <property type="protein sequence ID" value="SVD50732.1"/>
    <property type="molecule type" value="Genomic_DNA"/>
</dbReference>
<protein>
    <recommendedName>
        <fullName evidence="3">6-phosphogluconate dehydrogenase NADP-binding domain-containing protein</fullName>
    </recommendedName>
</protein>
<feature type="domain" description="6-phosphogluconate dehydrogenase NADP-binding" evidence="3">
    <location>
        <begin position="4"/>
        <end position="102"/>
    </location>
</feature>
<dbReference type="PANTHER" id="PTHR22981">
    <property type="entry name" value="3-HYDROXYISOBUTYRATE DEHYDROGENASE-RELATED"/>
    <property type="match status" value="1"/>
</dbReference>
<dbReference type="GO" id="GO:0050661">
    <property type="term" value="F:NADP binding"/>
    <property type="evidence" value="ECO:0007669"/>
    <property type="project" value="InterPro"/>
</dbReference>
<reference evidence="4" key="1">
    <citation type="submission" date="2018-05" db="EMBL/GenBank/DDBJ databases">
        <authorList>
            <person name="Lanie J.A."/>
            <person name="Ng W.-L."/>
            <person name="Kazmierczak K.M."/>
            <person name="Andrzejewski T.M."/>
            <person name="Davidsen T.M."/>
            <person name="Wayne K.J."/>
            <person name="Tettelin H."/>
            <person name="Glass J.I."/>
            <person name="Rusch D."/>
            <person name="Podicherti R."/>
            <person name="Tsui H.-C.T."/>
            <person name="Winkler M.E."/>
        </authorList>
    </citation>
    <scope>NUCLEOTIDE SEQUENCE</scope>
</reference>
<dbReference type="GO" id="GO:0016616">
    <property type="term" value="F:oxidoreductase activity, acting on the CH-OH group of donors, NAD or NADP as acceptor"/>
    <property type="evidence" value="ECO:0007669"/>
    <property type="project" value="TreeGrafter"/>
</dbReference>
<dbReference type="InterPro" id="IPR006115">
    <property type="entry name" value="6PGDH_NADP-bd"/>
</dbReference>